<feature type="domain" description="FAD-binding" evidence="1">
    <location>
        <begin position="8"/>
        <end position="326"/>
    </location>
</feature>
<dbReference type="SUPFAM" id="SSF51905">
    <property type="entry name" value="FAD/NAD(P)-binding domain"/>
    <property type="match status" value="1"/>
</dbReference>
<dbReference type="Pfam" id="PF01494">
    <property type="entry name" value="FAD_binding_3"/>
    <property type="match status" value="1"/>
</dbReference>
<organism evidence="2 3">
    <name type="scientific">Sorangium atrum</name>
    <dbReference type="NCBI Taxonomy" id="2995308"/>
    <lineage>
        <taxon>Bacteria</taxon>
        <taxon>Pseudomonadati</taxon>
        <taxon>Myxococcota</taxon>
        <taxon>Polyangia</taxon>
        <taxon>Polyangiales</taxon>
        <taxon>Polyangiaceae</taxon>
        <taxon>Sorangium</taxon>
    </lineage>
</organism>
<dbReference type="Gene3D" id="3.50.50.60">
    <property type="entry name" value="FAD/NAD(P)-binding domain"/>
    <property type="match status" value="1"/>
</dbReference>
<accession>A0ABT5CDF7</accession>
<dbReference type="Gene3D" id="3.30.9.10">
    <property type="entry name" value="D-Amino Acid Oxidase, subunit A, domain 2"/>
    <property type="match status" value="1"/>
</dbReference>
<sequence>MATSRNKKILISGASIAGPVLAYWLHRYGFQVTVVEKAGAVRSGGYPIDIRGTAIDVVKRMGVLSRMAAAHIDSRKITFVDGDGALIGSIRPEALTGGKEGRDLELPRGELTTVLYDAVRDDVEFRFGDSITTLNEHGGGVDVRFQSGLQRPFDLVIGADGLHSNTRRLAFGPEAQYHRYLGYCFAGFTIPNTLGLSHEAFISNTPGKAAVLFAAGDSDRLHAFLTFTRPQPPFSEFADIEAQRRLTASVFAGARWEVPRMLAALQEATDVFFDVVSQIRMPRWSKGRVALVGDAAHAPSFLSGQGTSTAMVGAYVLAGELATHSDFSAAFASYERVMRPFVEVNQSLADGGAASLIPATSRALWIRNQALRVTPWLARTGLAGRKGRRASTALTLPLYGVQASG</sequence>
<protein>
    <submittedName>
        <fullName evidence="2">FAD-dependent monooxygenase</fullName>
    </submittedName>
</protein>
<dbReference type="InterPro" id="IPR051704">
    <property type="entry name" value="FAD_aromatic-hydroxylase"/>
</dbReference>
<evidence type="ECO:0000259" key="1">
    <source>
        <dbReference type="Pfam" id="PF01494"/>
    </source>
</evidence>
<evidence type="ECO:0000313" key="2">
    <source>
        <dbReference type="EMBL" id="MDC0684432.1"/>
    </source>
</evidence>
<dbReference type="InterPro" id="IPR036188">
    <property type="entry name" value="FAD/NAD-bd_sf"/>
</dbReference>
<dbReference type="RefSeq" id="WP_272102559.1">
    <property type="nucleotide sequence ID" value="NZ_JAQNDK010000005.1"/>
</dbReference>
<comment type="caution">
    <text evidence="2">The sequence shown here is derived from an EMBL/GenBank/DDBJ whole genome shotgun (WGS) entry which is preliminary data.</text>
</comment>
<dbReference type="PRINTS" id="PR00420">
    <property type="entry name" value="RNGMNOXGNASE"/>
</dbReference>
<dbReference type="PANTHER" id="PTHR46865">
    <property type="entry name" value="OXIDOREDUCTASE-RELATED"/>
    <property type="match status" value="1"/>
</dbReference>
<proteinExistence type="predicted"/>
<reference evidence="2 3" key="1">
    <citation type="submission" date="2023-01" db="EMBL/GenBank/DDBJ databases">
        <title>Minimal conservation of predation-associated metabolite biosynthetic gene clusters underscores biosynthetic potential of Myxococcota including descriptions for ten novel species: Archangium lansinium sp. nov., Myxococcus landrumus sp. nov., Nannocystis bai.</title>
        <authorList>
            <person name="Ahearne A."/>
            <person name="Stevens C."/>
            <person name="Dowd S."/>
        </authorList>
    </citation>
    <scope>NUCLEOTIDE SEQUENCE [LARGE SCALE GENOMIC DNA]</scope>
    <source>
        <strain evidence="2 3">WIWO2</strain>
    </source>
</reference>
<gene>
    <name evidence="2" type="ORF">POL72_42325</name>
</gene>
<keyword evidence="2" id="KW-0560">Oxidoreductase</keyword>
<dbReference type="GO" id="GO:0004497">
    <property type="term" value="F:monooxygenase activity"/>
    <property type="evidence" value="ECO:0007669"/>
    <property type="project" value="UniProtKB-KW"/>
</dbReference>
<name>A0ABT5CDF7_9BACT</name>
<keyword evidence="3" id="KW-1185">Reference proteome</keyword>
<evidence type="ECO:0000313" key="3">
    <source>
        <dbReference type="Proteomes" id="UP001217485"/>
    </source>
</evidence>
<dbReference type="EMBL" id="JAQNDK010000005">
    <property type="protein sequence ID" value="MDC0684432.1"/>
    <property type="molecule type" value="Genomic_DNA"/>
</dbReference>
<keyword evidence="2" id="KW-0503">Monooxygenase</keyword>
<dbReference type="InterPro" id="IPR002938">
    <property type="entry name" value="FAD-bd"/>
</dbReference>
<dbReference type="Proteomes" id="UP001217485">
    <property type="component" value="Unassembled WGS sequence"/>
</dbReference>
<dbReference type="PANTHER" id="PTHR46865:SF2">
    <property type="entry name" value="MONOOXYGENASE"/>
    <property type="match status" value="1"/>
</dbReference>